<keyword evidence="1" id="KW-0732">Signal</keyword>
<protein>
    <submittedName>
        <fullName evidence="2">Uncharacterized protein</fullName>
    </submittedName>
</protein>
<evidence type="ECO:0000313" key="3">
    <source>
        <dbReference type="Proteomes" id="UP000317369"/>
    </source>
</evidence>
<proteinExistence type="predicted"/>
<accession>A0A517YYV7</accession>
<keyword evidence="3" id="KW-1185">Reference proteome</keyword>
<dbReference type="InterPro" id="IPR055876">
    <property type="entry name" value="DUF7453"/>
</dbReference>
<evidence type="ECO:0000313" key="2">
    <source>
        <dbReference type="EMBL" id="QDU35420.1"/>
    </source>
</evidence>
<dbReference type="InterPro" id="IPR013424">
    <property type="entry name" value="Ice-binding_C"/>
</dbReference>
<evidence type="ECO:0000256" key="1">
    <source>
        <dbReference type="SAM" id="SignalP"/>
    </source>
</evidence>
<sequence length="525" mass="57135" precursor="true">MNLCALSSSLVAGVLLCSVSSGAVMSWNTVDHFEASIDYGELEKNQEAYHYAMAAIGDDGQIGFVDTVDLYDVDSDSRMLVKRFDSDGNIGGTVLYEETQAWLHTKLQWMNGNLYFGSKSGSLAEDRANLYYEWNDGGVSEIYRNEPGASDAVDKGVTGIYQMGMGTVRQVGAHQGYDDAFVYRSAETGEDRVIASTSTTSSEDRLGLQVMLRPNPEGMTEIYKPSADGGLVMGLRTDEGSKIVKFNGEGFETLVTGEDVVNAVDGSVSASMDGYALPYPLATNSRGDLAFIAMSSVSDTDYMACIDLLVKRDGELVHAGRLLSYKDSWANKEGLSEFRFQDEMVISENGRVGLIGYVPDSWPSRDFELIVWEGDELIVAADADETYVGTNGREFVYHGSRYENHMPQYEEGIELFTDAVGNMVFNSSVEADGGVGHGVLLYDTEGVLSLLVKEGDLFDVGGGDMREIKTIDEHSFWLNSDGMLAIGLVFMDHSSGVFTMQIPEPSGLMLLGVGGVLGLMRRRVG</sequence>
<gene>
    <name evidence="2" type="ORF">KS4_35010</name>
</gene>
<dbReference type="NCBIfam" id="TIGR02595">
    <property type="entry name" value="PEP_CTERM"/>
    <property type="match status" value="1"/>
</dbReference>
<dbReference type="Proteomes" id="UP000317369">
    <property type="component" value="Chromosome"/>
</dbReference>
<reference evidence="2 3" key="1">
    <citation type="submission" date="2019-02" db="EMBL/GenBank/DDBJ databases">
        <title>Deep-cultivation of Planctomycetes and their phenomic and genomic characterization uncovers novel biology.</title>
        <authorList>
            <person name="Wiegand S."/>
            <person name="Jogler M."/>
            <person name="Boedeker C."/>
            <person name="Pinto D."/>
            <person name="Vollmers J."/>
            <person name="Rivas-Marin E."/>
            <person name="Kohn T."/>
            <person name="Peeters S.H."/>
            <person name="Heuer A."/>
            <person name="Rast P."/>
            <person name="Oberbeckmann S."/>
            <person name="Bunk B."/>
            <person name="Jeske O."/>
            <person name="Meyerdierks A."/>
            <person name="Storesund J.E."/>
            <person name="Kallscheuer N."/>
            <person name="Luecker S."/>
            <person name="Lage O.M."/>
            <person name="Pohl T."/>
            <person name="Merkel B.J."/>
            <person name="Hornburger P."/>
            <person name="Mueller R.-W."/>
            <person name="Bruemmer F."/>
            <person name="Labrenz M."/>
            <person name="Spormann A.M."/>
            <person name="Op den Camp H."/>
            <person name="Overmann J."/>
            <person name="Amann R."/>
            <person name="Jetten M.S.M."/>
            <person name="Mascher T."/>
            <person name="Medema M.H."/>
            <person name="Devos D.P."/>
            <person name="Kaster A.-K."/>
            <person name="Ovreas L."/>
            <person name="Rohde M."/>
            <person name="Galperin M.Y."/>
            <person name="Jogler C."/>
        </authorList>
    </citation>
    <scope>NUCLEOTIDE SEQUENCE [LARGE SCALE GENOMIC DNA]</scope>
    <source>
        <strain evidence="2 3">KS4</strain>
    </source>
</reference>
<dbReference type="EMBL" id="CP036425">
    <property type="protein sequence ID" value="QDU35420.1"/>
    <property type="molecule type" value="Genomic_DNA"/>
</dbReference>
<dbReference type="KEGG" id="pcor:KS4_35010"/>
<feature type="chain" id="PRO_5021931228" evidence="1">
    <location>
        <begin position="24"/>
        <end position="525"/>
    </location>
</feature>
<dbReference type="AlphaFoldDB" id="A0A517YYV7"/>
<organism evidence="2 3">
    <name type="scientific">Poriferisphaera corsica</name>
    <dbReference type="NCBI Taxonomy" id="2528020"/>
    <lineage>
        <taxon>Bacteria</taxon>
        <taxon>Pseudomonadati</taxon>
        <taxon>Planctomycetota</taxon>
        <taxon>Phycisphaerae</taxon>
        <taxon>Phycisphaerales</taxon>
        <taxon>Phycisphaeraceae</taxon>
        <taxon>Poriferisphaera</taxon>
    </lineage>
</organism>
<dbReference type="RefSeq" id="WP_145080749.1">
    <property type="nucleotide sequence ID" value="NZ_CP036425.1"/>
</dbReference>
<feature type="signal peptide" evidence="1">
    <location>
        <begin position="1"/>
        <end position="23"/>
    </location>
</feature>
<dbReference type="Pfam" id="PF24251">
    <property type="entry name" value="DUF7453"/>
    <property type="match status" value="1"/>
</dbReference>
<dbReference type="OrthoDB" id="289157at2"/>
<name>A0A517YYV7_9BACT</name>